<evidence type="ECO:0000256" key="3">
    <source>
        <dbReference type="ARBA" id="ARBA00023027"/>
    </source>
</evidence>
<dbReference type="InterPro" id="IPR042197">
    <property type="entry name" value="Apaf_helical"/>
</dbReference>
<keyword evidence="3" id="KW-0520">NAD</keyword>
<dbReference type="InterPro" id="IPR000157">
    <property type="entry name" value="TIR_dom"/>
</dbReference>
<dbReference type="Gramene" id="rna-gnl|WGS:NBSK|LSAT_8X48361_mrna">
    <property type="protein sequence ID" value="cds-PLY84890.1"/>
    <property type="gene ID" value="gene-LSAT_8X48361"/>
</dbReference>
<dbReference type="Pfam" id="PF23282">
    <property type="entry name" value="WHD_ROQ1"/>
    <property type="match status" value="1"/>
</dbReference>
<evidence type="ECO:0000313" key="5">
    <source>
        <dbReference type="EMBL" id="KAJ0191643.1"/>
    </source>
</evidence>
<dbReference type="Gene3D" id="1.10.8.430">
    <property type="entry name" value="Helical domain of apoptotic protease-activating factors"/>
    <property type="match status" value="1"/>
</dbReference>
<dbReference type="InterPro" id="IPR044974">
    <property type="entry name" value="Disease_R_plants"/>
</dbReference>
<protein>
    <recommendedName>
        <fullName evidence="4">TIR domain-containing protein</fullName>
    </recommendedName>
</protein>
<evidence type="ECO:0000256" key="1">
    <source>
        <dbReference type="ARBA" id="ARBA00022614"/>
    </source>
</evidence>
<dbReference type="SUPFAM" id="SSF52540">
    <property type="entry name" value="P-loop containing nucleoside triphosphate hydrolases"/>
    <property type="match status" value="1"/>
</dbReference>
<comment type="caution">
    <text evidence="5">The sequence shown here is derived from an EMBL/GenBank/DDBJ whole genome shotgun (WGS) entry which is preliminary data.</text>
</comment>
<dbReference type="GO" id="GO:0043531">
    <property type="term" value="F:ADP binding"/>
    <property type="evidence" value="ECO:0007669"/>
    <property type="project" value="InterPro"/>
</dbReference>
<feature type="domain" description="TIR" evidence="4">
    <location>
        <begin position="19"/>
        <end position="185"/>
    </location>
</feature>
<dbReference type="InterPro" id="IPR027417">
    <property type="entry name" value="P-loop_NTPase"/>
</dbReference>
<gene>
    <name evidence="5" type="ORF">LSAT_V11C800408210</name>
</gene>
<dbReference type="InterPro" id="IPR035897">
    <property type="entry name" value="Toll_tir_struct_dom_sf"/>
</dbReference>
<sequence>MASLSSSSSLGPVFSSQLWKYHVFLSFRGEDTRKTFVDHLYTTLVQQGIFTYKDDETLPQGESIGPSLVTAIEESQIAIIIFSKNYADSSWCLDELVHIMKCKDTRDQIVMPIFYDVDPSEVRKQKGKYGEAFAKHELEKNTKVESWRKALVDASNLSGWEPKHIANGHESKCIETVVYTISHRLRPISTSSVDDKLVGVEARMQDLISNLQIGFGGKRMIGIWGVGGGGKTTLASCIYDKISSKFDGCCFLKNIQEESSNKNGLTKLQAEILCDVLKLKQLKLKRVEEGRHMIKDRLQHRKVLIVLDDVDNLEHLEELAGSRDWFGEGSRVLITTRDEHVLTGHKVDVIHNISLLNNDESMKLFCKHAPLGHKTIEDYEQLSKDVVSYAAGLPLALRVLGRFLCEKETNEWRSALARLKEIPDASILEVLKISFDGLKPIEKELFLDIACFFRRGFKIERAILILDACGFHPVIGIKVLVQKALITISEDGTFDMHDLVQELAHYIVRGEYPKNPEKHSRIWNAEDVLTLCAMDATMELDKIEAICGHHFRSDDGCVLRVAANMKKLRWISLNFERLEDGLVETTHPLMPENFPPRELCCLTLCGFHGKELWEGYKYLPNLRMIELHELKTLIKTPDFGGLPNLERFMVYLCFHLEEIHPSFGHLEKLAFVEIDYSRNLKMPPDISRSKELETLTLSGFSSGCLRKLDLSQCNLGDGDIRSAVGWELPNLQQLSLEGNGFVRLSFRFFRLPRLKCLNVSYSYDLVELSELPSSVAVVLADDCTSLETLGDISNCKWLWKVSLLWGEKLAGDIILDSMLRGNAKDYFISINLSNMDIWSGPSALWVDLVKNYNMSLPHDWYNHFSGILMFFQSNKNFYSDPNIAIKVGVHENFQCELGQKSNETLKTHNPDTYVGYVSFSSLRHTGCLNSIYKIISFSLDPEGLYGDGYMFRAVLVPKDDTVQTTKVTTDSSEFWDEEELYERKTFTIQHDSNSSVEFLWHPFSHFFYK</sequence>
<dbReference type="GO" id="GO:0007165">
    <property type="term" value="P:signal transduction"/>
    <property type="evidence" value="ECO:0007669"/>
    <property type="project" value="InterPro"/>
</dbReference>
<dbReference type="PANTHER" id="PTHR11017:SF340">
    <property type="entry name" value="NB-ARC-RELATED"/>
    <property type="match status" value="1"/>
</dbReference>
<organism evidence="5 6">
    <name type="scientific">Lactuca sativa</name>
    <name type="common">Garden lettuce</name>
    <dbReference type="NCBI Taxonomy" id="4236"/>
    <lineage>
        <taxon>Eukaryota</taxon>
        <taxon>Viridiplantae</taxon>
        <taxon>Streptophyta</taxon>
        <taxon>Embryophyta</taxon>
        <taxon>Tracheophyta</taxon>
        <taxon>Spermatophyta</taxon>
        <taxon>Magnoliopsida</taxon>
        <taxon>eudicotyledons</taxon>
        <taxon>Gunneridae</taxon>
        <taxon>Pentapetalae</taxon>
        <taxon>asterids</taxon>
        <taxon>campanulids</taxon>
        <taxon>Asterales</taxon>
        <taxon>Asteraceae</taxon>
        <taxon>Cichorioideae</taxon>
        <taxon>Cichorieae</taxon>
        <taxon>Lactucinae</taxon>
        <taxon>Lactuca</taxon>
    </lineage>
</organism>
<dbReference type="InterPro" id="IPR002182">
    <property type="entry name" value="NB-ARC"/>
</dbReference>
<evidence type="ECO:0000313" key="6">
    <source>
        <dbReference type="Proteomes" id="UP000235145"/>
    </source>
</evidence>
<dbReference type="PANTHER" id="PTHR11017">
    <property type="entry name" value="LEUCINE-RICH REPEAT-CONTAINING PROTEIN"/>
    <property type="match status" value="1"/>
</dbReference>
<dbReference type="PRINTS" id="PR00364">
    <property type="entry name" value="DISEASERSIST"/>
</dbReference>
<dbReference type="GO" id="GO:0006952">
    <property type="term" value="P:defense response"/>
    <property type="evidence" value="ECO:0007669"/>
    <property type="project" value="InterPro"/>
</dbReference>
<dbReference type="Gene3D" id="3.80.10.10">
    <property type="entry name" value="Ribonuclease Inhibitor"/>
    <property type="match status" value="2"/>
</dbReference>
<dbReference type="SMART" id="SM00255">
    <property type="entry name" value="TIR"/>
    <property type="match status" value="1"/>
</dbReference>
<keyword evidence="2" id="KW-0677">Repeat</keyword>
<accession>A0A9R1URF1</accession>
<dbReference type="Gene3D" id="3.40.50.10140">
    <property type="entry name" value="Toll/interleukin-1 receptor homology (TIR) domain"/>
    <property type="match status" value="1"/>
</dbReference>
<keyword evidence="1" id="KW-0433">Leucine-rich repeat</keyword>
<evidence type="ECO:0000256" key="2">
    <source>
        <dbReference type="ARBA" id="ARBA00022737"/>
    </source>
</evidence>
<dbReference type="InterPro" id="IPR058192">
    <property type="entry name" value="WHD_ROQ1-like"/>
</dbReference>
<dbReference type="FunFam" id="3.40.50.10140:FF:000007">
    <property type="entry name" value="Disease resistance protein (TIR-NBS-LRR class)"/>
    <property type="match status" value="1"/>
</dbReference>
<dbReference type="Pfam" id="PF00931">
    <property type="entry name" value="NB-ARC"/>
    <property type="match status" value="1"/>
</dbReference>
<evidence type="ECO:0000259" key="4">
    <source>
        <dbReference type="PROSITE" id="PS50104"/>
    </source>
</evidence>
<reference evidence="5 6" key="1">
    <citation type="journal article" date="2017" name="Nat. Commun.">
        <title>Genome assembly with in vitro proximity ligation data and whole-genome triplication in lettuce.</title>
        <authorList>
            <person name="Reyes-Chin-Wo S."/>
            <person name="Wang Z."/>
            <person name="Yang X."/>
            <person name="Kozik A."/>
            <person name="Arikit S."/>
            <person name="Song C."/>
            <person name="Xia L."/>
            <person name="Froenicke L."/>
            <person name="Lavelle D.O."/>
            <person name="Truco M.J."/>
            <person name="Xia R."/>
            <person name="Zhu S."/>
            <person name="Xu C."/>
            <person name="Xu H."/>
            <person name="Xu X."/>
            <person name="Cox K."/>
            <person name="Korf I."/>
            <person name="Meyers B.C."/>
            <person name="Michelmore R.W."/>
        </authorList>
    </citation>
    <scope>NUCLEOTIDE SEQUENCE [LARGE SCALE GENOMIC DNA]</scope>
    <source>
        <strain evidence="6">cv. Salinas</strain>
        <tissue evidence="5">Seedlings</tissue>
    </source>
</reference>
<proteinExistence type="predicted"/>
<dbReference type="SUPFAM" id="SSF52200">
    <property type="entry name" value="Toll/Interleukin receptor TIR domain"/>
    <property type="match status" value="1"/>
</dbReference>
<dbReference type="Pfam" id="PF01582">
    <property type="entry name" value="TIR"/>
    <property type="match status" value="1"/>
</dbReference>
<dbReference type="EMBL" id="NBSK02000008">
    <property type="protein sequence ID" value="KAJ0191643.1"/>
    <property type="molecule type" value="Genomic_DNA"/>
</dbReference>
<dbReference type="SUPFAM" id="SSF52058">
    <property type="entry name" value="L domain-like"/>
    <property type="match status" value="1"/>
</dbReference>
<dbReference type="Proteomes" id="UP000235145">
    <property type="component" value="Unassembled WGS sequence"/>
</dbReference>
<dbReference type="PROSITE" id="PS50104">
    <property type="entry name" value="TIR"/>
    <property type="match status" value="1"/>
</dbReference>
<keyword evidence="6" id="KW-1185">Reference proteome</keyword>
<dbReference type="Gene3D" id="3.40.50.300">
    <property type="entry name" value="P-loop containing nucleotide triphosphate hydrolases"/>
    <property type="match status" value="1"/>
</dbReference>
<name>A0A9R1URF1_LACSA</name>
<dbReference type="AlphaFoldDB" id="A0A9R1URF1"/>
<dbReference type="InterPro" id="IPR032675">
    <property type="entry name" value="LRR_dom_sf"/>
</dbReference>